<dbReference type="GO" id="GO:0005794">
    <property type="term" value="C:Golgi apparatus"/>
    <property type="evidence" value="ECO:0000318"/>
    <property type="project" value="GO_Central"/>
</dbReference>
<dbReference type="PANTHER" id="PTHR21481">
    <property type="entry name" value="PROTEIN CLEC16A"/>
    <property type="match status" value="1"/>
</dbReference>
<protein>
    <recommendedName>
        <fullName evidence="2">FPL domain-containing protein</fullName>
    </recommendedName>
</protein>
<dbReference type="GeneID" id="5042273"/>
<dbReference type="AlphaFoldDB" id="A0E1C4"/>
<sequence length="885" mass="103203">MSKQPPQQSDPDSLVEAYEQLQSKMAHSNYDVVDQIGQICQSVMWGDKNNDTFFDYFCDQKTMSLYLDLVHTGQREVVVAVIKAITMLLQNIQRPVSINYILSHSALNGIIIADYNFRDDEIIAYYINLLKCVSIRIDEQSLQLFYNLKFSTFPMLMKAICFYKHKENLIRTSVRNIVLGTTKINLPQLRRYVRSFPFTLFYVQFSCYMRDALFYIGGLIQEGRHESHKIIKLLLDDQLDILYFLEDLLKTNVDALPIIVNSIMVYGFVPTIIMGVIKSGQQSIKLNQQPQRQSMNHQQSQKYQHNRGQSLGNFTFTNIFQSSQQTNNQQQQQQQVIDIKFCLFILIQIYKSFSFSQFLDLLTLFILGKDPEIIDFITQLSKFILMLDSNSKLNSYEKDVSMSETWVIKEKTFIQAYSQFIYKDCEISEDVNVNDKEELLKGVSSYETQSVKRELNCEHFKSLIGDPKRYEDLLSITDMCDITIVKSQNKSKVSALSFLERNEQNKVNGNTNTNINNTQTPFYALMKHLESNDDTVVFMVLLFIKTLRHSKNISHSVLEQVGFITPDKNMELYKNCSETSSFMQDKLLGILETGLPPYRLGTYILSIQMLIDFCRTDLESYDLRNKDRFRKIVLNHINKINEYIRNPLEVHYVIEFFYTEYKILNKTSISIWPQTHIQLLYEMTPKGVCQIDIKHNESVYFMEPANQQDKVRKDMLILLILKYTASVLCGFEEQEQKILDNPKPFGDGPTLKYVSGNIYNLQDEPYCQFSQHQCKYQNIDCCILEDSHNLVVMDLTQGQSAAKCVVAHSFKYTDEMVERLNLKMLHVTYRFENQNNVFDLEFPNKQCCQAAKKMTEQKKSSLRKDELDTVTSYLQALTNTMNYNK</sequence>
<dbReference type="InParanoid" id="A0E1C4"/>
<dbReference type="PANTHER" id="PTHR21481:SF0">
    <property type="entry name" value="PROTEIN CLEC16A"/>
    <property type="match status" value="1"/>
</dbReference>
<dbReference type="GO" id="GO:1901096">
    <property type="term" value="P:regulation of autophagosome maturation"/>
    <property type="evidence" value="ECO:0000318"/>
    <property type="project" value="GO_Central"/>
</dbReference>
<dbReference type="OrthoDB" id="294052at2759"/>
<dbReference type="InterPro" id="IPR039272">
    <property type="entry name" value="CLEC16A/TT9"/>
</dbReference>
<dbReference type="InterPro" id="IPR019155">
    <property type="entry name" value="CLEC16A/TT9_N"/>
</dbReference>
<evidence type="ECO:0000259" key="2">
    <source>
        <dbReference type="Pfam" id="PF09758"/>
    </source>
</evidence>
<dbReference type="GO" id="GO:0016197">
    <property type="term" value="P:endosomal transport"/>
    <property type="evidence" value="ECO:0000318"/>
    <property type="project" value="GO_Central"/>
</dbReference>
<proteinExistence type="predicted"/>
<feature type="domain" description="FPL" evidence="2">
    <location>
        <begin position="37"/>
        <end position="180"/>
    </location>
</feature>
<dbReference type="Pfam" id="PF09758">
    <property type="entry name" value="FPL"/>
    <property type="match status" value="1"/>
</dbReference>
<organism evidence="3 4">
    <name type="scientific">Paramecium tetraurelia</name>
    <dbReference type="NCBI Taxonomy" id="5888"/>
    <lineage>
        <taxon>Eukaryota</taxon>
        <taxon>Sar</taxon>
        <taxon>Alveolata</taxon>
        <taxon>Ciliophora</taxon>
        <taxon>Intramacronucleata</taxon>
        <taxon>Oligohymenophorea</taxon>
        <taxon>Peniculida</taxon>
        <taxon>Parameciidae</taxon>
        <taxon>Paramecium</taxon>
    </lineage>
</organism>
<name>A0E1C4_PARTE</name>
<evidence type="ECO:0000256" key="1">
    <source>
        <dbReference type="ARBA" id="ARBA00023006"/>
    </source>
</evidence>
<dbReference type="Proteomes" id="UP000000600">
    <property type="component" value="Unassembled WGS sequence"/>
</dbReference>
<dbReference type="EMBL" id="CT868653">
    <property type="protein sequence ID" value="CAK89091.1"/>
    <property type="molecule type" value="Genomic_DNA"/>
</dbReference>
<dbReference type="RefSeq" id="XP_001456488.1">
    <property type="nucleotide sequence ID" value="XM_001456451.2"/>
</dbReference>
<dbReference type="OMA" id="LEVHYVI"/>
<accession>A0E1C4</accession>
<dbReference type="GO" id="GO:0007034">
    <property type="term" value="P:vacuolar transport"/>
    <property type="evidence" value="ECO:0000318"/>
    <property type="project" value="GO_Central"/>
</dbReference>
<gene>
    <name evidence="3" type="ORF">GSPATT00022260001</name>
</gene>
<dbReference type="GO" id="GO:0006914">
    <property type="term" value="P:autophagy"/>
    <property type="evidence" value="ECO:0007669"/>
    <property type="project" value="UniProtKB-KW"/>
</dbReference>
<dbReference type="HOGENOM" id="CLU_327471_0_0_1"/>
<keyword evidence="4" id="KW-1185">Reference proteome</keyword>
<keyword evidence="1" id="KW-0072">Autophagy</keyword>
<reference evidence="3 4" key="1">
    <citation type="journal article" date="2006" name="Nature">
        <title>Global trends of whole-genome duplications revealed by the ciliate Paramecium tetraurelia.</title>
        <authorList>
            <consortium name="Genoscope"/>
            <person name="Aury J.-M."/>
            <person name="Jaillon O."/>
            <person name="Duret L."/>
            <person name="Noel B."/>
            <person name="Jubin C."/>
            <person name="Porcel B.M."/>
            <person name="Segurens B."/>
            <person name="Daubin V."/>
            <person name="Anthouard V."/>
            <person name="Aiach N."/>
            <person name="Arnaiz O."/>
            <person name="Billaut A."/>
            <person name="Beisson J."/>
            <person name="Blanc I."/>
            <person name="Bouhouche K."/>
            <person name="Camara F."/>
            <person name="Duharcourt S."/>
            <person name="Guigo R."/>
            <person name="Gogendeau D."/>
            <person name="Katinka M."/>
            <person name="Keller A.-M."/>
            <person name="Kissmehl R."/>
            <person name="Klotz C."/>
            <person name="Koll F."/>
            <person name="Le Moue A."/>
            <person name="Lepere C."/>
            <person name="Malinsky S."/>
            <person name="Nowacki M."/>
            <person name="Nowak J.K."/>
            <person name="Plattner H."/>
            <person name="Poulain J."/>
            <person name="Ruiz F."/>
            <person name="Serrano V."/>
            <person name="Zagulski M."/>
            <person name="Dessen P."/>
            <person name="Betermier M."/>
            <person name="Weissenbach J."/>
            <person name="Scarpelli C."/>
            <person name="Schachter V."/>
            <person name="Sperling L."/>
            <person name="Meyer E."/>
            <person name="Cohen J."/>
            <person name="Wincker P."/>
        </authorList>
    </citation>
    <scope>NUCLEOTIDE SEQUENCE [LARGE SCALE GENOMIC DNA]</scope>
    <source>
        <strain evidence="3 4">Stock d4-2</strain>
    </source>
</reference>
<evidence type="ECO:0000313" key="4">
    <source>
        <dbReference type="Proteomes" id="UP000000600"/>
    </source>
</evidence>
<dbReference type="eggNOG" id="KOG2219">
    <property type="taxonomic scope" value="Eukaryota"/>
</dbReference>
<evidence type="ECO:0000313" key="3">
    <source>
        <dbReference type="EMBL" id="CAK89091.1"/>
    </source>
</evidence>
<dbReference type="KEGG" id="ptm:GSPATT00022260001"/>